<name>A0ABQ6I2W2_9MICO</name>
<dbReference type="RefSeq" id="WP_284293134.1">
    <property type="nucleotide sequence ID" value="NZ_BSUK01000001.1"/>
</dbReference>
<dbReference type="Gene3D" id="2.60.300.12">
    <property type="entry name" value="HesB-like domain"/>
    <property type="match status" value="1"/>
</dbReference>
<organism evidence="1 2">
    <name type="scientific">Luteimicrobium album</name>
    <dbReference type="NCBI Taxonomy" id="1054550"/>
    <lineage>
        <taxon>Bacteria</taxon>
        <taxon>Bacillati</taxon>
        <taxon>Actinomycetota</taxon>
        <taxon>Actinomycetes</taxon>
        <taxon>Micrococcales</taxon>
        <taxon>Luteimicrobium</taxon>
    </lineage>
</organism>
<sequence>MDDDVTVLPPFDVTRAAIDQLAALGGCVLIDVEDAGCCGSTYVFASVPADALPDGARRYGCPGAWLAVGPAAAAVLPGAVLDYTARLKPPRFRVLRNPNTADVCPCRRSFGGPWPGPRQPSCRSYQPMPWDDDYDPPIAWKRRTGYRSDAT</sequence>
<dbReference type="EMBL" id="BSUK01000001">
    <property type="protein sequence ID" value="GMA24293.1"/>
    <property type="molecule type" value="Genomic_DNA"/>
</dbReference>
<gene>
    <name evidence="1" type="ORF">GCM10025864_20520</name>
</gene>
<reference evidence="2" key="1">
    <citation type="journal article" date="2019" name="Int. J. Syst. Evol. Microbiol.">
        <title>The Global Catalogue of Microorganisms (GCM) 10K type strain sequencing project: providing services to taxonomists for standard genome sequencing and annotation.</title>
        <authorList>
            <consortium name="The Broad Institute Genomics Platform"/>
            <consortium name="The Broad Institute Genome Sequencing Center for Infectious Disease"/>
            <person name="Wu L."/>
            <person name="Ma J."/>
        </authorList>
    </citation>
    <scope>NUCLEOTIDE SEQUENCE [LARGE SCALE GENOMIC DNA]</scope>
    <source>
        <strain evidence="2">NBRC 106348</strain>
    </source>
</reference>
<dbReference type="Proteomes" id="UP001157091">
    <property type="component" value="Unassembled WGS sequence"/>
</dbReference>
<protein>
    <submittedName>
        <fullName evidence="1">HesB/YadR/YfhF family protein</fullName>
    </submittedName>
</protein>
<evidence type="ECO:0000313" key="1">
    <source>
        <dbReference type="EMBL" id="GMA24293.1"/>
    </source>
</evidence>
<keyword evidence="2" id="KW-1185">Reference proteome</keyword>
<evidence type="ECO:0000313" key="2">
    <source>
        <dbReference type="Proteomes" id="UP001157091"/>
    </source>
</evidence>
<accession>A0ABQ6I2W2</accession>
<comment type="caution">
    <text evidence="1">The sequence shown here is derived from an EMBL/GenBank/DDBJ whole genome shotgun (WGS) entry which is preliminary data.</text>
</comment>
<proteinExistence type="predicted"/>
<dbReference type="InterPro" id="IPR035903">
    <property type="entry name" value="HesB-like_dom_sf"/>
</dbReference>
<dbReference type="SUPFAM" id="SSF89360">
    <property type="entry name" value="HesB-like domain"/>
    <property type="match status" value="1"/>
</dbReference>